<keyword evidence="1" id="KW-0472">Membrane</keyword>
<dbReference type="RefSeq" id="WP_090772212.1">
    <property type="nucleotide sequence ID" value="NZ_FNFB01000028.1"/>
</dbReference>
<keyword evidence="1" id="KW-1133">Transmembrane helix</keyword>
<dbReference type="Proteomes" id="UP000198683">
    <property type="component" value="Unassembled WGS sequence"/>
</dbReference>
<dbReference type="EMBL" id="FNFB01000028">
    <property type="protein sequence ID" value="SDL76321.1"/>
    <property type="molecule type" value="Genomic_DNA"/>
</dbReference>
<protein>
    <submittedName>
        <fullName evidence="2">Uncharacterized protein</fullName>
    </submittedName>
</protein>
<sequence length="319" mass="34628">MSDALMAVFAVVVSLALFVVGGWFFFRKPGDEQPDQPVEHTVERTWTAKTMNVAIAWFGRALGPGRPEHQGGDQGDDEQLQPIDLVLVEQVRPQAPPRPAEPARPALAPPPALEVEVVDRPKPTMGRPELEGEVKPAEVVERPRPDWNLIDLEGVDMSQAPIVPANDGTSMQLPTVPQLQEALATGGFERFMTWLRAFFRASGVLEADARNVHEDAMHVAARARNKYVLALQAFQAVQSDGLDSRTVTRMWEALAQAEQEASAAALATHATAQTVTACGGGQPTVAAVISALDYGHGDVARSVRSAPVRIVRKFSFYEN</sequence>
<evidence type="ECO:0000256" key="1">
    <source>
        <dbReference type="SAM" id="Phobius"/>
    </source>
</evidence>
<reference evidence="2 3" key="1">
    <citation type="submission" date="2016-10" db="EMBL/GenBank/DDBJ databases">
        <authorList>
            <person name="de Groot N.N."/>
        </authorList>
    </citation>
    <scope>NUCLEOTIDE SEQUENCE [LARGE SCALE GENOMIC DNA]</scope>
    <source>
        <strain evidence="2 3">CGMCC 4.5681</strain>
    </source>
</reference>
<name>A0A1G9MQM2_9ACTN</name>
<keyword evidence="3" id="KW-1185">Reference proteome</keyword>
<dbReference type="AlphaFoldDB" id="A0A1G9MQM2"/>
<gene>
    <name evidence="2" type="ORF">SAMN05421874_128135</name>
</gene>
<keyword evidence="1" id="KW-0812">Transmembrane</keyword>
<proteinExistence type="predicted"/>
<evidence type="ECO:0000313" key="2">
    <source>
        <dbReference type="EMBL" id="SDL76321.1"/>
    </source>
</evidence>
<accession>A0A1G9MQM2</accession>
<organism evidence="2 3">
    <name type="scientific">Nonomuraea maritima</name>
    <dbReference type="NCBI Taxonomy" id="683260"/>
    <lineage>
        <taxon>Bacteria</taxon>
        <taxon>Bacillati</taxon>
        <taxon>Actinomycetota</taxon>
        <taxon>Actinomycetes</taxon>
        <taxon>Streptosporangiales</taxon>
        <taxon>Streptosporangiaceae</taxon>
        <taxon>Nonomuraea</taxon>
    </lineage>
</organism>
<dbReference type="STRING" id="683260.SAMN05421874_128135"/>
<evidence type="ECO:0000313" key="3">
    <source>
        <dbReference type="Proteomes" id="UP000198683"/>
    </source>
</evidence>
<dbReference type="OrthoDB" id="9835210at2"/>
<feature type="transmembrane region" description="Helical" evidence="1">
    <location>
        <begin position="6"/>
        <end position="26"/>
    </location>
</feature>